<evidence type="ECO:0000313" key="1">
    <source>
        <dbReference type="EMBL" id="KAH8992678.1"/>
    </source>
</evidence>
<organism evidence="1 2">
    <name type="scientific">Lactarius akahatsu</name>
    <dbReference type="NCBI Taxonomy" id="416441"/>
    <lineage>
        <taxon>Eukaryota</taxon>
        <taxon>Fungi</taxon>
        <taxon>Dikarya</taxon>
        <taxon>Basidiomycota</taxon>
        <taxon>Agaricomycotina</taxon>
        <taxon>Agaricomycetes</taxon>
        <taxon>Russulales</taxon>
        <taxon>Russulaceae</taxon>
        <taxon>Lactarius</taxon>
    </lineage>
</organism>
<evidence type="ECO:0000313" key="2">
    <source>
        <dbReference type="Proteomes" id="UP001201163"/>
    </source>
</evidence>
<keyword evidence="2" id="KW-1185">Reference proteome</keyword>
<sequence length="209" mass="24026">MVITPGSPGERGTGTCRESVVGMLWLSLLLWSDDVCVSVLLLWRTSQFDLKFPFLLSSVSIEWLRLTSVCISDVQEQYRHDDAGVNQRGMRNHWQGLRINEPPVEKRSGNRDVFFLSRAVQFIYYAPAVIFLARDMLALQTNPAKARVRRWTRPRAPPHPTTRCDMHWARAGGTIPQNVMHAQMERRNLEEKLYNRQLSMSLVTATELS</sequence>
<reference evidence="1" key="1">
    <citation type="submission" date="2022-01" db="EMBL/GenBank/DDBJ databases">
        <title>Comparative genomics reveals a dynamic genome evolution in the ectomycorrhizal milk-cap (Lactarius) mushrooms.</title>
        <authorList>
            <consortium name="DOE Joint Genome Institute"/>
            <person name="Lebreton A."/>
            <person name="Tang N."/>
            <person name="Kuo A."/>
            <person name="LaButti K."/>
            <person name="Drula E."/>
            <person name="Barry K."/>
            <person name="Clum A."/>
            <person name="Lipzen A."/>
            <person name="Mousain D."/>
            <person name="Ng V."/>
            <person name="Wang R."/>
            <person name="Wang X."/>
            <person name="Dai Y."/>
            <person name="Henrissat B."/>
            <person name="Grigoriev I.V."/>
            <person name="Guerin-Laguette A."/>
            <person name="Yu F."/>
            <person name="Martin F.M."/>
        </authorList>
    </citation>
    <scope>NUCLEOTIDE SEQUENCE</scope>
    <source>
        <strain evidence="1">QP</strain>
    </source>
</reference>
<gene>
    <name evidence="1" type="ORF">EDB92DRAFT_541264</name>
</gene>
<comment type="caution">
    <text evidence="1">The sequence shown here is derived from an EMBL/GenBank/DDBJ whole genome shotgun (WGS) entry which is preliminary data.</text>
</comment>
<accession>A0AAD4LIR8</accession>
<dbReference type="AlphaFoldDB" id="A0AAD4LIR8"/>
<proteinExistence type="predicted"/>
<dbReference type="EMBL" id="JAKELL010000021">
    <property type="protein sequence ID" value="KAH8992678.1"/>
    <property type="molecule type" value="Genomic_DNA"/>
</dbReference>
<protein>
    <submittedName>
        <fullName evidence="1">Uncharacterized protein</fullName>
    </submittedName>
</protein>
<dbReference type="Proteomes" id="UP001201163">
    <property type="component" value="Unassembled WGS sequence"/>
</dbReference>
<name>A0AAD4LIR8_9AGAM</name>